<sequence length="102" mass="12270">MRGTLSLYQRTSQLLFRGRRRATNETYTLIPSISYCTNIDNNTIDGLQSPRVKIFDREFKRKQRDRAAWLMRPGLQENISYRVVFRRFFGSCQTFVTWSWLH</sequence>
<gene>
    <name evidence="1" type="ORF">OIU77_004572</name>
</gene>
<keyword evidence="2" id="KW-1185">Reference proteome</keyword>
<evidence type="ECO:0000313" key="1">
    <source>
        <dbReference type="EMBL" id="KAJ6360577.1"/>
    </source>
</evidence>
<evidence type="ECO:0000313" key="2">
    <source>
        <dbReference type="Proteomes" id="UP001141253"/>
    </source>
</evidence>
<reference evidence="1" key="1">
    <citation type="submission" date="2022-10" db="EMBL/GenBank/DDBJ databases">
        <authorList>
            <person name="Hyden B.L."/>
            <person name="Feng K."/>
            <person name="Yates T."/>
            <person name="Jawdy S."/>
            <person name="Smart L.B."/>
            <person name="Muchero W."/>
        </authorList>
    </citation>
    <scope>NUCLEOTIDE SEQUENCE</scope>
    <source>
        <tissue evidence="1">Shoot tip</tissue>
    </source>
</reference>
<dbReference type="Proteomes" id="UP001141253">
    <property type="component" value="Chromosome 13"/>
</dbReference>
<comment type="caution">
    <text evidence="1">The sequence shown here is derived from an EMBL/GenBank/DDBJ whole genome shotgun (WGS) entry which is preliminary data.</text>
</comment>
<organism evidence="1 2">
    <name type="scientific">Salix suchowensis</name>
    <dbReference type="NCBI Taxonomy" id="1278906"/>
    <lineage>
        <taxon>Eukaryota</taxon>
        <taxon>Viridiplantae</taxon>
        <taxon>Streptophyta</taxon>
        <taxon>Embryophyta</taxon>
        <taxon>Tracheophyta</taxon>
        <taxon>Spermatophyta</taxon>
        <taxon>Magnoliopsida</taxon>
        <taxon>eudicotyledons</taxon>
        <taxon>Gunneridae</taxon>
        <taxon>Pentapetalae</taxon>
        <taxon>rosids</taxon>
        <taxon>fabids</taxon>
        <taxon>Malpighiales</taxon>
        <taxon>Salicaceae</taxon>
        <taxon>Saliceae</taxon>
        <taxon>Salix</taxon>
    </lineage>
</organism>
<dbReference type="EMBL" id="JAPFFI010000015">
    <property type="protein sequence ID" value="KAJ6360577.1"/>
    <property type="molecule type" value="Genomic_DNA"/>
</dbReference>
<accession>A0ABQ9AX49</accession>
<proteinExistence type="predicted"/>
<protein>
    <submittedName>
        <fullName evidence="1">Uncharacterized protein</fullName>
    </submittedName>
</protein>
<reference evidence="1" key="2">
    <citation type="journal article" date="2023" name="Int. J. Mol. Sci.">
        <title>De Novo Assembly and Annotation of 11 Diverse Shrub Willow (Salix) Genomes Reveals Novel Gene Organization in Sex-Linked Regions.</title>
        <authorList>
            <person name="Hyden B."/>
            <person name="Feng K."/>
            <person name="Yates T.B."/>
            <person name="Jawdy S."/>
            <person name="Cereghino C."/>
            <person name="Smart L.B."/>
            <person name="Muchero W."/>
        </authorList>
    </citation>
    <scope>NUCLEOTIDE SEQUENCE</scope>
    <source>
        <tissue evidence="1">Shoot tip</tissue>
    </source>
</reference>
<name>A0ABQ9AX49_9ROSI</name>